<evidence type="ECO:0000313" key="5">
    <source>
        <dbReference type="EMBL" id="NMW64568.1"/>
    </source>
</evidence>
<dbReference type="PANTHER" id="PTHR43792:SF8">
    <property type="entry name" value="[RIBOSOMAL PROTEIN US5]-ALANINE N-ACETYLTRANSFERASE"/>
    <property type="match status" value="1"/>
</dbReference>
<comment type="similarity">
    <text evidence="3">Belongs to the acetyltransferase family. RimJ subfamily.</text>
</comment>
<evidence type="ECO:0000256" key="3">
    <source>
        <dbReference type="ARBA" id="ARBA00038502"/>
    </source>
</evidence>
<dbReference type="InterPro" id="IPR000182">
    <property type="entry name" value="GNAT_dom"/>
</dbReference>
<protein>
    <submittedName>
        <fullName evidence="5">GNAT family N-acetyltransferase</fullName>
    </submittedName>
</protein>
<dbReference type="GO" id="GO:0016747">
    <property type="term" value="F:acyltransferase activity, transferring groups other than amino-acyl groups"/>
    <property type="evidence" value="ECO:0007669"/>
    <property type="project" value="InterPro"/>
</dbReference>
<reference evidence="5 6" key="1">
    <citation type="submission" date="2020-04" db="EMBL/GenBank/DDBJ databases">
        <title>Antimicrobial susceptibility and clonality of vaginal-derived multi-drug resistant Mobiluncus isolates in China.</title>
        <authorList>
            <person name="Zhang X."/>
        </authorList>
    </citation>
    <scope>NUCLEOTIDE SEQUENCE [LARGE SCALE GENOMIC DNA]</scope>
    <source>
        <strain evidence="5 6">13</strain>
    </source>
</reference>
<comment type="caution">
    <text evidence="5">The sequence shown here is derived from an EMBL/GenBank/DDBJ whole genome shotgun (WGS) entry which is preliminary data.</text>
</comment>
<dbReference type="AlphaFoldDB" id="A0A7Y0U0A5"/>
<evidence type="ECO:0000259" key="4">
    <source>
        <dbReference type="PROSITE" id="PS51186"/>
    </source>
</evidence>
<dbReference type="Pfam" id="PF01503">
    <property type="entry name" value="PRA-PH"/>
    <property type="match status" value="1"/>
</dbReference>
<name>A0A7Y0U0A5_9ACTO</name>
<dbReference type="Proteomes" id="UP000578252">
    <property type="component" value="Unassembled WGS sequence"/>
</dbReference>
<dbReference type="CDD" id="cd11530">
    <property type="entry name" value="NTP-PPase_DR2231_like"/>
    <property type="match status" value="1"/>
</dbReference>
<dbReference type="Gene3D" id="1.10.3420.10">
    <property type="entry name" value="putative ntp pyrophosphohydrolase like domain"/>
    <property type="match status" value="1"/>
</dbReference>
<proteinExistence type="inferred from homology"/>
<keyword evidence="1 5" id="KW-0808">Transferase</keyword>
<dbReference type="RefSeq" id="WP_169771639.1">
    <property type="nucleotide sequence ID" value="NZ_JABCUR010000002.1"/>
</dbReference>
<accession>A0A7Y0U0A5</accession>
<dbReference type="InterPro" id="IPR023292">
    <property type="entry name" value="NTP_PyroPHydrolase-like_dom_sf"/>
</dbReference>
<dbReference type="InterPro" id="IPR033653">
    <property type="entry name" value="NTP-PPase_DR2231-like"/>
</dbReference>
<dbReference type="InterPro" id="IPR016181">
    <property type="entry name" value="Acyl_CoA_acyltransferase"/>
</dbReference>
<sequence length="376" mass="40973">MPGSNFVEGIATSVSQTAQPGGIGAHEPFPVCGEQIILDTPRPGDAQEIVSACQDSDIQRFTMVPISFGLPQAQHFLSVMHQKLWDEGGANWMIRAFLGQGNLRFVGTVALRPTGEKKADVGYWIAPESRGQGLMTRALALAVRTAFDNLGFECVTWQANPENLASHRVAWKVGFTFSGVARGVGVNNRGQREDRLIASFVKGDTLLQPRSSWEDVKILGQHPNPRDPEALVRQFHQVYNLPVVTTGADISGERMHMRLALILEETTELVRALYGKAAAKRLQTATQGLVEFDEHARDTIEVADALADLTYVVYGMALEAGISLPAVLAEVQASNLSKLDENGQPIYREDGKVMKGPGFFPPNIARALTKNLAPTM</sequence>
<gene>
    <name evidence="5" type="ORF">HHJ78_03245</name>
</gene>
<dbReference type="SUPFAM" id="SSF55729">
    <property type="entry name" value="Acyl-CoA N-acyltransferases (Nat)"/>
    <property type="match status" value="1"/>
</dbReference>
<feature type="domain" description="N-acetyltransferase" evidence="4">
    <location>
        <begin position="56"/>
        <end position="198"/>
    </location>
</feature>
<dbReference type="EMBL" id="JABCUR010000002">
    <property type="protein sequence ID" value="NMW64568.1"/>
    <property type="molecule type" value="Genomic_DNA"/>
</dbReference>
<evidence type="ECO:0000256" key="2">
    <source>
        <dbReference type="ARBA" id="ARBA00023315"/>
    </source>
</evidence>
<dbReference type="Pfam" id="PF13302">
    <property type="entry name" value="Acetyltransf_3"/>
    <property type="match status" value="1"/>
</dbReference>
<evidence type="ECO:0000256" key="1">
    <source>
        <dbReference type="ARBA" id="ARBA00022679"/>
    </source>
</evidence>
<dbReference type="Gene3D" id="3.40.630.30">
    <property type="match status" value="1"/>
</dbReference>
<dbReference type="PANTHER" id="PTHR43792">
    <property type="entry name" value="GNAT FAMILY, PUTATIVE (AFU_ORTHOLOGUE AFUA_3G00765)-RELATED-RELATED"/>
    <property type="match status" value="1"/>
</dbReference>
<dbReference type="InterPro" id="IPR021130">
    <property type="entry name" value="PRib-ATP_PPHydrolase-like"/>
</dbReference>
<dbReference type="InterPro" id="IPR051531">
    <property type="entry name" value="N-acetyltransferase"/>
</dbReference>
<organism evidence="5 6">
    <name type="scientific">Mobiluncus mulieris</name>
    <dbReference type="NCBI Taxonomy" id="2052"/>
    <lineage>
        <taxon>Bacteria</taxon>
        <taxon>Bacillati</taxon>
        <taxon>Actinomycetota</taxon>
        <taxon>Actinomycetes</taxon>
        <taxon>Actinomycetales</taxon>
        <taxon>Actinomycetaceae</taxon>
        <taxon>Mobiluncus</taxon>
    </lineage>
</organism>
<evidence type="ECO:0000313" key="6">
    <source>
        <dbReference type="Proteomes" id="UP000578252"/>
    </source>
</evidence>
<keyword evidence="2" id="KW-0012">Acyltransferase</keyword>
<dbReference type="PROSITE" id="PS51186">
    <property type="entry name" value="GNAT"/>
    <property type="match status" value="1"/>
</dbReference>